<comment type="pathway">
    <text evidence="2">Nucleotide-sugar biosynthesis; UDP-N-acetyl-alpha-D-glucosamine biosynthesis; UDP-N-acetyl-alpha-D-glucosamine from N-acetyl-alpha-D-glucosamine 1-phosphate: step 1/1.</text>
</comment>
<evidence type="ECO:0000259" key="13">
    <source>
        <dbReference type="Pfam" id="PF25087"/>
    </source>
</evidence>
<evidence type="ECO:0000256" key="10">
    <source>
        <dbReference type="ARBA" id="ARBA00048247"/>
    </source>
</evidence>
<dbReference type="Pfam" id="PF25087">
    <property type="entry name" value="GMPPB_C"/>
    <property type="match status" value="1"/>
</dbReference>
<evidence type="ECO:0000256" key="6">
    <source>
        <dbReference type="ARBA" id="ARBA00022679"/>
    </source>
</evidence>
<keyword evidence="8" id="KW-0511">Multifunctional enzyme</keyword>
<evidence type="ECO:0000259" key="12">
    <source>
        <dbReference type="Pfam" id="PF00483"/>
    </source>
</evidence>
<organism evidence="14 15">
    <name type="scientific">Natronococcus pandeyae</name>
    <dbReference type="NCBI Taxonomy" id="2055836"/>
    <lineage>
        <taxon>Archaea</taxon>
        <taxon>Methanobacteriati</taxon>
        <taxon>Methanobacteriota</taxon>
        <taxon>Stenosarchaea group</taxon>
        <taxon>Halobacteria</taxon>
        <taxon>Halobacteriales</taxon>
        <taxon>Natrialbaceae</taxon>
        <taxon>Natronococcus</taxon>
    </lineage>
</organism>
<dbReference type="SUPFAM" id="SSF51161">
    <property type="entry name" value="Trimeric LpxA-like enzymes"/>
    <property type="match status" value="1"/>
</dbReference>
<dbReference type="InterPro" id="IPR050065">
    <property type="entry name" value="GlmU-like"/>
</dbReference>
<dbReference type="Proteomes" id="UP000766904">
    <property type="component" value="Unassembled WGS sequence"/>
</dbReference>
<dbReference type="InterPro" id="IPR029044">
    <property type="entry name" value="Nucleotide-diphossugar_trans"/>
</dbReference>
<gene>
    <name evidence="14" type="ORF">CV102_20785</name>
</gene>
<evidence type="ECO:0000256" key="5">
    <source>
        <dbReference type="ARBA" id="ARBA00013414"/>
    </source>
</evidence>
<dbReference type="GO" id="GO:0003977">
    <property type="term" value="F:UDP-N-acetylglucosamine diphosphorylase activity"/>
    <property type="evidence" value="ECO:0007669"/>
    <property type="project" value="UniProtKB-EC"/>
</dbReference>
<comment type="catalytic activity">
    <reaction evidence="10">
        <text>alpha-D-glucosamine 1-phosphate + acetyl-CoA = N-acetyl-alpha-D-glucosamine 1-phosphate + CoA + H(+)</text>
        <dbReference type="Rhea" id="RHEA:13725"/>
        <dbReference type="ChEBI" id="CHEBI:15378"/>
        <dbReference type="ChEBI" id="CHEBI:57287"/>
        <dbReference type="ChEBI" id="CHEBI:57288"/>
        <dbReference type="ChEBI" id="CHEBI:57776"/>
        <dbReference type="ChEBI" id="CHEBI:58516"/>
        <dbReference type="EC" id="2.3.1.157"/>
    </reaction>
</comment>
<evidence type="ECO:0000256" key="3">
    <source>
        <dbReference type="ARBA" id="ARBA00012225"/>
    </source>
</evidence>
<dbReference type="InterPro" id="IPR056729">
    <property type="entry name" value="GMPPB_C"/>
</dbReference>
<evidence type="ECO:0000313" key="14">
    <source>
        <dbReference type="EMBL" id="TYL36717.1"/>
    </source>
</evidence>
<dbReference type="SUPFAM" id="SSF53448">
    <property type="entry name" value="Nucleotide-diphospho-sugar transferases"/>
    <property type="match status" value="1"/>
</dbReference>
<dbReference type="CDD" id="cd04181">
    <property type="entry name" value="NTP_transferase"/>
    <property type="match status" value="1"/>
</dbReference>
<reference evidence="14" key="1">
    <citation type="submission" date="2017-11" db="EMBL/GenBank/DDBJ databases">
        <authorList>
            <person name="Kajale S.C."/>
            <person name="Sharma A."/>
        </authorList>
    </citation>
    <scope>NUCLEOTIDE SEQUENCE</scope>
    <source>
        <strain evidence="14">LS1_42</strain>
    </source>
</reference>
<feature type="domain" description="Mannose-1-phosphate guanyltransferase C-terminal" evidence="13">
    <location>
        <begin position="256"/>
        <end position="352"/>
    </location>
</feature>
<dbReference type="AlphaFoldDB" id="A0A8J8Q0H0"/>
<evidence type="ECO:0000256" key="8">
    <source>
        <dbReference type="ARBA" id="ARBA00023268"/>
    </source>
</evidence>
<accession>A0A8J8Q0H0</accession>
<keyword evidence="6 14" id="KW-0808">Transferase</keyword>
<evidence type="ECO:0000256" key="11">
    <source>
        <dbReference type="ARBA" id="ARBA00048493"/>
    </source>
</evidence>
<dbReference type="InterPro" id="IPR011004">
    <property type="entry name" value="Trimer_LpxA-like_sf"/>
</dbReference>
<comment type="catalytic activity">
    <reaction evidence="11">
        <text>N-acetyl-alpha-D-glucosamine 1-phosphate + UTP + H(+) = UDP-N-acetyl-alpha-D-glucosamine + diphosphate</text>
        <dbReference type="Rhea" id="RHEA:13509"/>
        <dbReference type="ChEBI" id="CHEBI:15378"/>
        <dbReference type="ChEBI" id="CHEBI:33019"/>
        <dbReference type="ChEBI" id="CHEBI:46398"/>
        <dbReference type="ChEBI" id="CHEBI:57705"/>
        <dbReference type="ChEBI" id="CHEBI:57776"/>
        <dbReference type="EC" id="2.7.7.23"/>
    </reaction>
</comment>
<proteinExistence type="predicted"/>
<dbReference type="Gene3D" id="2.160.10.10">
    <property type="entry name" value="Hexapeptide repeat proteins"/>
    <property type="match status" value="1"/>
</dbReference>
<name>A0A8J8Q0H0_9EURY</name>
<sequence>MNECSAIVLAAGEGKRLGPLTKHRPKPMLPAATKPILEHVLDALIDAGVTDITVVVGYKRNRVQSHFGPTYRNVPLQYVTQRKQLGSGHALLAAESAVDGPLLVVNGDQLIDEQLVEDVLAAHDTAAATLGLIRRPDVTRYGGVLLEDERVTEIVENPRDDRSYRLNAGVYAFEQTIFDAIRASEPRAGEHSLTDAIATLLEDDEDVRGIVSEGTWVDATYPWDLLRIADDLLADGSAIESQVSPAASIHEAATILEPVVVGPDCVVGPGAVVGPNVCLGENVTVGSNATVERSVLDADTRIENGTTVSDCVTGRGVQIGPNSTVVGGPGDVEVGDEIHREEALGAVLADHVRDGGGVTYEAGTIVGSGTVCRSGATVGGTIPDDTET</sequence>
<dbReference type="InterPro" id="IPR005835">
    <property type="entry name" value="NTP_transferase_dom"/>
</dbReference>
<evidence type="ECO:0000256" key="1">
    <source>
        <dbReference type="ARBA" id="ARBA00005166"/>
    </source>
</evidence>
<dbReference type="PANTHER" id="PTHR43584:SF8">
    <property type="entry name" value="N-ACETYLMURAMATE ALPHA-1-PHOSPHATE URIDYLYLTRANSFERASE"/>
    <property type="match status" value="1"/>
</dbReference>
<dbReference type="InterPro" id="IPR018357">
    <property type="entry name" value="Hexapep_transf_CS"/>
</dbReference>
<evidence type="ECO:0000256" key="2">
    <source>
        <dbReference type="ARBA" id="ARBA00005208"/>
    </source>
</evidence>
<dbReference type="RefSeq" id="WP_148859921.1">
    <property type="nucleotide sequence ID" value="NZ_PHNJ01000015.1"/>
</dbReference>
<dbReference type="Pfam" id="PF00483">
    <property type="entry name" value="NTP_transferase"/>
    <property type="match status" value="1"/>
</dbReference>
<dbReference type="Gene3D" id="3.90.550.10">
    <property type="entry name" value="Spore Coat Polysaccharide Biosynthesis Protein SpsA, Chain A"/>
    <property type="match status" value="1"/>
</dbReference>
<protein>
    <recommendedName>
        <fullName evidence="5">Bifunctional protein GlmU</fullName>
        <ecNumber evidence="3">2.3.1.157</ecNumber>
        <ecNumber evidence="4">2.7.7.23</ecNumber>
    </recommendedName>
</protein>
<evidence type="ECO:0000313" key="15">
    <source>
        <dbReference type="Proteomes" id="UP000766904"/>
    </source>
</evidence>
<dbReference type="EC" id="2.7.7.23" evidence="4"/>
<dbReference type="GO" id="GO:0019134">
    <property type="term" value="F:glucosamine-1-phosphate N-acetyltransferase activity"/>
    <property type="evidence" value="ECO:0007669"/>
    <property type="project" value="UniProtKB-EC"/>
</dbReference>
<evidence type="ECO:0000256" key="4">
    <source>
        <dbReference type="ARBA" id="ARBA00012457"/>
    </source>
</evidence>
<evidence type="ECO:0000256" key="7">
    <source>
        <dbReference type="ARBA" id="ARBA00022695"/>
    </source>
</evidence>
<dbReference type="EC" id="2.3.1.157" evidence="3"/>
<feature type="domain" description="Nucleotidyl transferase" evidence="12">
    <location>
        <begin position="6"/>
        <end position="232"/>
    </location>
</feature>
<keyword evidence="9" id="KW-0012">Acyltransferase</keyword>
<dbReference type="EMBL" id="PHNJ01000015">
    <property type="protein sequence ID" value="TYL36717.1"/>
    <property type="molecule type" value="Genomic_DNA"/>
</dbReference>
<evidence type="ECO:0000256" key="9">
    <source>
        <dbReference type="ARBA" id="ARBA00023315"/>
    </source>
</evidence>
<keyword evidence="7" id="KW-0548">Nucleotidyltransferase</keyword>
<dbReference type="OrthoDB" id="15372at2157"/>
<dbReference type="PROSITE" id="PS00101">
    <property type="entry name" value="HEXAPEP_TRANSFERASES"/>
    <property type="match status" value="1"/>
</dbReference>
<comment type="caution">
    <text evidence="14">The sequence shown here is derived from an EMBL/GenBank/DDBJ whole genome shotgun (WGS) entry which is preliminary data.</text>
</comment>
<comment type="pathway">
    <text evidence="1">Nucleotide-sugar biosynthesis; UDP-N-acetyl-alpha-D-glucosamine biosynthesis; N-acetyl-alpha-D-glucosamine 1-phosphate from alpha-D-glucosamine 6-phosphate (route II): step 2/2.</text>
</comment>
<dbReference type="PANTHER" id="PTHR43584">
    <property type="entry name" value="NUCLEOTIDYL TRANSFERASE"/>
    <property type="match status" value="1"/>
</dbReference>
<keyword evidence="15" id="KW-1185">Reference proteome</keyword>